<name>A0AAW0YYV0_9TREE</name>
<keyword evidence="2" id="KW-0812">Transmembrane</keyword>
<evidence type="ECO:0000256" key="1">
    <source>
        <dbReference type="SAM" id="MobiDB-lite"/>
    </source>
</evidence>
<feature type="region of interest" description="Disordered" evidence="1">
    <location>
        <begin position="273"/>
        <end position="325"/>
    </location>
</feature>
<keyword evidence="5" id="KW-1185">Reference proteome</keyword>
<evidence type="ECO:0000313" key="4">
    <source>
        <dbReference type="EMBL" id="KAK8854723.1"/>
    </source>
</evidence>
<evidence type="ECO:0000256" key="3">
    <source>
        <dbReference type="SAM" id="SignalP"/>
    </source>
</evidence>
<dbReference type="EMBL" id="JBCAWK010000006">
    <property type="protein sequence ID" value="KAK8854723.1"/>
    <property type="molecule type" value="Genomic_DNA"/>
</dbReference>
<protein>
    <recommendedName>
        <fullName evidence="6">Mid2 domain-containing protein</fullName>
    </recommendedName>
</protein>
<dbReference type="KEGG" id="kne:92180720"/>
<dbReference type="Proteomes" id="UP001388673">
    <property type="component" value="Unassembled WGS sequence"/>
</dbReference>
<proteinExistence type="predicted"/>
<accession>A0AAW0YYV0</accession>
<dbReference type="RefSeq" id="XP_066802961.1">
    <property type="nucleotide sequence ID" value="XM_066946569.1"/>
</dbReference>
<organism evidence="4 5">
    <name type="scientific">Kwoniella newhampshirensis</name>
    <dbReference type="NCBI Taxonomy" id="1651941"/>
    <lineage>
        <taxon>Eukaryota</taxon>
        <taxon>Fungi</taxon>
        <taxon>Dikarya</taxon>
        <taxon>Basidiomycota</taxon>
        <taxon>Agaricomycotina</taxon>
        <taxon>Tremellomycetes</taxon>
        <taxon>Tremellales</taxon>
        <taxon>Cryptococcaceae</taxon>
        <taxon>Kwoniella</taxon>
    </lineage>
</organism>
<gene>
    <name evidence="4" type="ORF">IAR55_003462</name>
</gene>
<evidence type="ECO:0000313" key="5">
    <source>
        <dbReference type="Proteomes" id="UP001388673"/>
    </source>
</evidence>
<feature type="signal peptide" evidence="3">
    <location>
        <begin position="1"/>
        <end position="17"/>
    </location>
</feature>
<reference evidence="4 5" key="1">
    <citation type="journal article" date="2024" name="bioRxiv">
        <title>Comparative genomics of Cryptococcus and Kwoniella reveals pathogenesis evolution and contrasting karyotype dynamics via intercentromeric recombination or chromosome fusion.</title>
        <authorList>
            <person name="Coelho M.A."/>
            <person name="David-Palma M."/>
            <person name="Shea T."/>
            <person name="Bowers K."/>
            <person name="McGinley-Smith S."/>
            <person name="Mohammad A.W."/>
            <person name="Gnirke A."/>
            <person name="Yurkov A.M."/>
            <person name="Nowrousian M."/>
            <person name="Sun S."/>
            <person name="Cuomo C.A."/>
            <person name="Heitman J."/>
        </authorList>
    </citation>
    <scope>NUCLEOTIDE SEQUENCE [LARGE SCALE GENOMIC DNA]</scope>
    <source>
        <strain evidence="4 5">CBS 13917</strain>
    </source>
</reference>
<feature type="compositionally biased region" description="Low complexity" evidence="1">
    <location>
        <begin position="297"/>
        <end position="311"/>
    </location>
</feature>
<feature type="transmembrane region" description="Helical" evidence="2">
    <location>
        <begin position="231"/>
        <end position="252"/>
    </location>
</feature>
<sequence length="418" mass="42573">MRISSSLLLVLLPLVVAHMDRLRAIHHHSRRIGLSGRNVSDGGVKRAEGVLGGIISGKADDDSSVIVSATTSPARASAMSAIPTTTSIAITTTKAVATDDDTSTLVPLRPSTTSSALVTGTASSSLSSTGVVSGTAVLNSTSSSSVSAAASTTISANDTLPTTSAAASSTFSSPSSTSLSSASVHYTTDAAGQTQLVTVILTQAAATEAPAPTSAAATAVSRGGGGISTGAIIGISVAAGVVVLALILLAVWRMKTRTVDEDEAIRWPELNRHGDSSAHHALPARQTGQHGFDTNPLERSLSNSSSIFSPPSLAPPHSATPMALNGSSFGAASSLEEEYPVMSEKYPAGPPSHDDHDNYTSLPPIVQLDYSSTGGTPMYGGHDEAGEVLYGGMSMANSHHVTYPQPAASNRPSDYRIE</sequence>
<keyword evidence="2" id="KW-0472">Membrane</keyword>
<evidence type="ECO:0008006" key="6">
    <source>
        <dbReference type="Google" id="ProtNLM"/>
    </source>
</evidence>
<dbReference type="GeneID" id="92180720"/>
<keyword evidence="3" id="KW-0732">Signal</keyword>
<feature type="chain" id="PRO_5043777181" description="Mid2 domain-containing protein" evidence="3">
    <location>
        <begin position="18"/>
        <end position="418"/>
    </location>
</feature>
<keyword evidence="2" id="KW-1133">Transmembrane helix</keyword>
<comment type="caution">
    <text evidence="4">The sequence shown here is derived from an EMBL/GenBank/DDBJ whole genome shotgun (WGS) entry which is preliminary data.</text>
</comment>
<dbReference type="AlphaFoldDB" id="A0AAW0YYV0"/>
<evidence type="ECO:0000256" key="2">
    <source>
        <dbReference type="SAM" id="Phobius"/>
    </source>
</evidence>